<dbReference type="EMBL" id="JAMZMK010005511">
    <property type="protein sequence ID" value="KAI7753205.1"/>
    <property type="molecule type" value="Genomic_DNA"/>
</dbReference>
<reference evidence="1" key="1">
    <citation type="submission" date="2022-06" db="EMBL/GenBank/DDBJ databases">
        <title>Uncovering the hologenomic basis of an extraordinary plant invasion.</title>
        <authorList>
            <person name="Bieker V.C."/>
            <person name="Martin M.D."/>
            <person name="Gilbert T."/>
            <person name="Hodgins K."/>
            <person name="Battlay P."/>
            <person name="Petersen B."/>
            <person name="Wilson J."/>
        </authorList>
    </citation>
    <scope>NUCLEOTIDE SEQUENCE</scope>
    <source>
        <strain evidence="1">AA19_3_7</strain>
        <tissue evidence="1">Leaf</tissue>
    </source>
</reference>
<comment type="caution">
    <text evidence="1">The sequence shown here is derived from an EMBL/GenBank/DDBJ whole genome shotgun (WGS) entry which is preliminary data.</text>
</comment>
<organism evidence="1 2">
    <name type="scientific">Ambrosia artemisiifolia</name>
    <name type="common">Common ragweed</name>
    <dbReference type="NCBI Taxonomy" id="4212"/>
    <lineage>
        <taxon>Eukaryota</taxon>
        <taxon>Viridiplantae</taxon>
        <taxon>Streptophyta</taxon>
        <taxon>Embryophyta</taxon>
        <taxon>Tracheophyta</taxon>
        <taxon>Spermatophyta</taxon>
        <taxon>Magnoliopsida</taxon>
        <taxon>eudicotyledons</taxon>
        <taxon>Gunneridae</taxon>
        <taxon>Pentapetalae</taxon>
        <taxon>asterids</taxon>
        <taxon>campanulids</taxon>
        <taxon>Asterales</taxon>
        <taxon>Asteraceae</taxon>
        <taxon>Asteroideae</taxon>
        <taxon>Heliantheae alliance</taxon>
        <taxon>Heliantheae</taxon>
        <taxon>Ambrosia</taxon>
    </lineage>
</organism>
<evidence type="ECO:0000313" key="1">
    <source>
        <dbReference type="EMBL" id="KAI7753205.1"/>
    </source>
</evidence>
<proteinExistence type="predicted"/>
<evidence type="ECO:0000313" key="2">
    <source>
        <dbReference type="Proteomes" id="UP001206925"/>
    </source>
</evidence>
<keyword evidence="2" id="KW-1185">Reference proteome</keyword>
<dbReference type="Proteomes" id="UP001206925">
    <property type="component" value="Unassembled WGS sequence"/>
</dbReference>
<dbReference type="AlphaFoldDB" id="A0AAD5GSC4"/>
<protein>
    <submittedName>
        <fullName evidence="1">Uncharacterized protein</fullName>
    </submittedName>
</protein>
<name>A0AAD5GSC4_AMBAR</name>
<gene>
    <name evidence="1" type="ORF">M8C21_012336</name>
</gene>
<accession>A0AAD5GSC4</accession>
<sequence>MNTVVVVTGSKGDGGATVMVVTMVKEAVVYLALLNMQALDAPAFQDDKKDGGGH</sequence>